<dbReference type="STRING" id="1817893.AUJ66_08735"/>
<accession>A0A1J4S894</accession>
<reference evidence="1 2" key="1">
    <citation type="journal article" date="2016" name="Environ. Microbiol.">
        <title>Genomic resolution of a cold subsurface aquifer community provides metabolic insights for novel microbes adapted to high CO concentrations.</title>
        <authorList>
            <person name="Probst A.J."/>
            <person name="Castelle C.J."/>
            <person name="Singh A."/>
            <person name="Brown C.T."/>
            <person name="Anantharaman K."/>
            <person name="Sharon I."/>
            <person name="Hug L.A."/>
            <person name="Burstein D."/>
            <person name="Emerson J.B."/>
            <person name="Thomas B.C."/>
            <person name="Banfield J.F."/>
        </authorList>
    </citation>
    <scope>NUCLEOTIDE SEQUENCE [LARGE SCALE GENOMIC DNA]</scope>
    <source>
        <strain evidence="1">CG1_02_38_46</strain>
    </source>
</reference>
<sequence length="190" mass="21454">MSDNMAKRKAIAGFSVLAGAAMGPIGLLVGLVGGAAALLVNDLDEEIDDGKDSDRNESPSYLSNIPLPKYKFEDYPIINKNLDKEFPCKISKPEYLPQHSLLDDYPKNFLDEIKREYERQAARDLENIREEIIPRFQQTQDFAPISIQPMEIQRDGALEALEESTEVFSSGNGKRMAKLRNESYFSRHGR</sequence>
<dbReference type="EMBL" id="MNUO01000132">
    <property type="protein sequence ID" value="OIN95651.1"/>
    <property type="molecule type" value="Genomic_DNA"/>
</dbReference>
<protein>
    <submittedName>
        <fullName evidence="1">Uncharacterized protein</fullName>
    </submittedName>
</protein>
<gene>
    <name evidence="1" type="ORF">AUJ66_08735</name>
</gene>
<proteinExistence type="predicted"/>
<name>A0A1J4S894_9BACT</name>
<evidence type="ECO:0000313" key="1">
    <source>
        <dbReference type="EMBL" id="OIN95651.1"/>
    </source>
</evidence>
<dbReference type="Proteomes" id="UP000182278">
    <property type="component" value="Unassembled WGS sequence"/>
</dbReference>
<evidence type="ECO:0000313" key="2">
    <source>
        <dbReference type="Proteomes" id="UP000182278"/>
    </source>
</evidence>
<comment type="caution">
    <text evidence="1">The sequence shown here is derived from an EMBL/GenBank/DDBJ whole genome shotgun (WGS) entry which is preliminary data.</text>
</comment>
<organism evidence="1 2">
    <name type="scientific">Candidatus Desantisbacteria bacterium CG1_02_38_46</name>
    <dbReference type="NCBI Taxonomy" id="1817893"/>
    <lineage>
        <taxon>Bacteria</taxon>
        <taxon>Candidatus Desantisiibacteriota</taxon>
    </lineage>
</organism>
<dbReference type="AlphaFoldDB" id="A0A1J4S894"/>